<sequence length="281" mass="31284">MFKKIFAGLFIVCLLTLTGYSLYVDHTATNQPQTPTTINKDFQASATPTLFVHGWLGGGFTFNPMINQLAAKHAGGKVMTVTVSTTGPINYYGHLNKKMANPIIQIVFKRNSSFYRQEAHWLQQILVTLHKRYGVTSYNAVGHSWGGNALVNQLLLDSNASTPKLHTLVLLGAPIDGAMHEGTPFATNNRPTRQSKNYRRLVARKSVLKRNRAIRIFNVYSTLDGKLTDGAGANTQAQAMRYLVQGQVEHYQEQKLADLTHSQLHSKGTVTNLIAHDLWQH</sequence>
<dbReference type="EMBL" id="CP014873">
    <property type="protein sequence ID" value="ANK61677.1"/>
    <property type="molecule type" value="Genomic_DNA"/>
</dbReference>
<proteinExistence type="predicted"/>
<dbReference type="SUPFAM" id="SSF53474">
    <property type="entry name" value="alpha/beta-Hydrolases"/>
    <property type="match status" value="1"/>
</dbReference>
<name>A0A192H0B1_9LACO</name>
<dbReference type="KEGG" id="lbt:AYR52_11125"/>
<dbReference type="InterPro" id="IPR029058">
    <property type="entry name" value="AB_hydrolase_fold"/>
</dbReference>
<dbReference type="RefSeq" id="WP_068226062.1">
    <property type="nucleotide sequence ID" value="NZ_CP014623.1"/>
</dbReference>
<dbReference type="STRING" id="375175.AYR53_02195"/>
<dbReference type="Pfam" id="PF06028">
    <property type="entry name" value="DUF915"/>
    <property type="match status" value="1"/>
</dbReference>
<dbReference type="InterPro" id="IPR010315">
    <property type="entry name" value="DUF915_hydro-like"/>
</dbReference>
<dbReference type="Gene3D" id="3.40.50.1820">
    <property type="entry name" value="alpha/beta hydrolase"/>
    <property type="match status" value="1"/>
</dbReference>
<dbReference type="GeneID" id="42981046"/>
<dbReference type="OrthoDB" id="2301165at2"/>
<reference evidence="1 2" key="1">
    <citation type="submission" date="2016-03" db="EMBL/GenBank/DDBJ databases">
        <title>Pediococcus and Lactobacillus from brewery environment - whole genome sequencing and assembly.</title>
        <authorList>
            <person name="Behr J."/>
            <person name="Geissler A.J."/>
            <person name="Vogel R.F."/>
        </authorList>
    </citation>
    <scope>NUCLEOTIDE SEQUENCE [LARGE SCALE GENOMIC DNA]</scope>
    <source>
        <strain evidence="1 2">TMW 1.1989</strain>
    </source>
</reference>
<accession>A0A192H0B1</accession>
<dbReference type="Proteomes" id="UP000078582">
    <property type="component" value="Chromosome"/>
</dbReference>
<keyword evidence="2" id="KW-1185">Reference proteome</keyword>
<dbReference type="AlphaFoldDB" id="A0A192H0B1"/>
<gene>
    <name evidence="1" type="ORF">AYR53_02195</name>
</gene>
<protein>
    <submittedName>
        <fullName evidence="1">Uncharacterized protein</fullName>
    </submittedName>
</protein>
<evidence type="ECO:0000313" key="1">
    <source>
        <dbReference type="EMBL" id="ANK61677.1"/>
    </source>
</evidence>
<organism evidence="1 2">
    <name type="scientific">Loigolactobacillus backii</name>
    <dbReference type="NCBI Taxonomy" id="375175"/>
    <lineage>
        <taxon>Bacteria</taxon>
        <taxon>Bacillati</taxon>
        <taxon>Bacillota</taxon>
        <taxon>Bacilli</taxon>
        <taxon>Lactobacillales</taxon>
        <taxon>Lactobacillaceae</taxon>
        <taxon>Loigolactobacillus</taxon>
    </lineage>
</organism>
<evidence type="ECO:0000313" key="2">
    <source>
        <dbReference type="Proteomes" id="UP000078582"/>
    </source>
</evidence>